<evidence type="ECO:0000259" key="13">
    <source>
        <dbReference type="Pfam" id="PF04452"/>
    </source>
</evidence>
<dbReference type="InterPro" id="IPR029028">
    <property type="entry name" value="Alpha/beta_knot_MTases"/>
</dbReference>
<evidence type="ECO:0000256" key="8">
    <source>
        <dbReference type="ARBA" id="ARBA00022679"/>
    </source>
</evidence>
<proteinExistence type="inferred from homology"/>
<comment type="subcellular location">
    <subcellularLocation>
        <location evidence="1 12">Cytoplasm</location>
    </subcellularLocation>
</comment>
<keyword evidence="6 12" id="KW-0698">rRNA processing</keyword>
<evidence type="ECO:0000256" key="10">
    <source>
        <dbReference type="ARBA" id="ARBA00025699"/>
    </source>
</evidence>
<evidence type="ECO:0000256" key="3">
    <source>
        <dbReference type="ARBA" id="ARBA00012328"/>
    </source>
</evidence>
<keyword evidence="8 12" id="KW-0808">Transferase</keyword>
<evidence type="ECO:0000313" key="15">
    <source>
        <dbReference type="EMBL" id="ODN43084.1"/>
    </source>
</evidence>
<dbReference type="SUPFAM" id="SSF88697">
    <property type="entry name" value="PUA domain-like"/>
    <property type="match status" value="1"/>
</dbReference>
<dbReference type="PANTHER" id="PTHR30027">
    <property type="entry name" value="RIBOSOMAL RNA SMALL SUBUNIT METHYLTRANSFERASE E"/>
    <property type="match status" value="1"/>
</dbReference>
<reference evidence="15 16" key="1">
    <citation type="submission" date="2016-08" db="EMBL/GenBank/DDBJ databases">
        <title>Draft genome sequence of Candidatus Piscirickettsia litoralis, from seawater.</title>
        <authorList>
            <person name="Wan X."/>
            <person name="Lee A.J."/>
            <person name="Hou S."/>
            <person name="Donachie S.P."/>
        </authorList>
    </citation>
    <scope>NUCLEOTIDE SEQUENCE [LARGE SCALE GENOMIC DNA]</scope>
    <source>
        <strain evidence="15 16">Y2</strain>
    </source>
</reference>
<dbReference type="NCBIfam" id="TIGR00046">
    <property type="entry name" value="RsmE family RNA methyltransferase"/>
    <property type="match status" value="1"/>
</dbReference>
<dbReference type="CDD" id="cd18084">
    <property type="entry name" value="RsmE-like"/>
    <property type="match status" value="1"/>
</dbReference>
<evidence type="ECO:0000256" key="9">
    <source>
        <dbReference type="ARBA" id="ARBA00022691"/>
    </source>
</evidence>
<dbReference type="Pfam" id="PF04452">
    <property type="entry name" value="Methyltrans_RNA"/>
    <property type="match status" value="1"/>
</dbReference>
<comment type="caution">
    <text evidence="15">The sequence shown here is derived from an EMBL/GenBank/DDBJ whole genome shotgun (WGS) entry which is preliminary data.</text>
</comment>
<dbReference type="Gene3D" id="3.40.1280.10">
    <property type="match status" value="1"/>
</dbReference>
<comment type="similarity">
    <text evidence="2 12">Belongs to the RNA methyltransferase RsmE family.</text>
</comment>
<keyword evidence="5 12" id="KW-0963">Cytoplasm</keyword>
<sequence length="241" mass="26850">MRVIRLYTTRKLVVDESIDLDEKPAHHAVNVLRMKEADEVTLFNGDGLEYSGVIQALSKKSVAVKVTSYQPVNNESPLSVHLGQVISRGDKMDLTIQKAVELGVTQITPLFSERCGVQLSGKRLEKKHQHWQQIVISACEQSGRARIPLVRQPVALKDWINTDLGVHRVILHPHLDRRLNMTESVDALTLLVGSEGGFSEEEVKMADQQGFNGFKLGPRILRTETAALTALAILQNRFGDL</sequence>
<protein>
    <recommendedName>
        <fullName evidence="4 12">Ribosomal RNA small subunit methyltransferase E</fullName>
        <ecNumber evidence="3 12">2.1.1.193</ecNumber>
    </recommendedName>
</protein>
<comment type="catalytic activity">
    <reaction evidence="11 12">
        <text>uridine(1498) in 16S rRNA + S-adenosyl-L-methionine = N(3)-methyluridine(1498) in 16S rRNA + S-adenosyl-L-homocysteine + H(+)</text>
        <dbReference type="Rhea" id="RHEA:42920"/>
        <dbReference type="Rhea" id="RHEA-COMP:10283"/>
        <dbReference type="Rhea" id="RHEA-COMP:10284"/>
        <dbReference type="ChEBI" id="CHEBI:15378"/>
        <dbReference type="ChEBI" id="CHEBI:57856"/>
        <dbReference type="ChEBI" id="CHEBI:59789"/>
        <dbReference type="ChEBI" id="CHEBI:65315"/>
        <dbReference type="ChEBI" id="CHEBI:74502"/>
        <dbReference type="EC" id="2.1.1.193"/>
    </reaction>
</comment>
<evidence type="ECO:0000256" key="5">
    <source>
        <dbReference type="ARBA" id="ARBA00022490"/>
    </source>
</evidence>
<evidence type="ECO:0000256" key="12">
    <source>
        <dbReference type="PIRNR" id="PIRNR015601"/>
    </source>
</evidence>
<evidence type="ECO:0000256" key="4">
    <source>
        <dbReference type="ARBA" id="ARBA00013673"/>
    </source>
</evidence>
<evidence type="ECO:0000256" key="2">
    <source>
        <dbReference type="ARBA" id="ARBA00005528"/>
    </source>
</evidence>
<dbReference type="Pfam" id="PF20260">
    <property type="entry name" value="PUA_4"/>
    <property type="match status" value="1"/>
</dbReference>
<dbReference type="PIRSF" id="PIRSF015601">
    <property type="entry name" value="MTase_slr0722"/>
    <property type="match status" value="1"/>
</dbReference>
<dbReference type="EC" id="2.1.1.193" evidence="3 12"/>
<evidence type="ECO:0000313" key="16">
    <source>
        <dbReference type="Proteomes" id="UP000094329"/>
    </source>
</evidence>
<evidence type="ECO:0000256" key="6">
    <source>
        <dbReference type="ARBA" id="ARBA00022552"/>
    </source>
</evidence>
<keyword evidence="7 12" id="KW-0489">Methyltransferase</keyword>
<feature type="domain" description="Ribosomal RNA small subunit methyltransferase E methyltransferase" evidence="13">
    <location>
        <begin position="74"/>
        <end position="235"/>
    </location>
</feature>
<dbReference type="InterPro" id="IPR046887">
    <property type="entry name" value="RsmE_PUA-like"/>
</dbReference>
<dbReference type="InterPro" id="IPR015947">
    <property type="entry name" value="PUA-like_sf"/>
</dbReference>
<accession>A0ABX3A2H6</accession>
<name>A0ABX3A2H6_9GAMM</name>
<feature type="domain" description="Ribosomal RNA small subunit methyltransferase E PUA-like" evidence="14">
    <location>
        <begin position="21"/>
        <end position="66"/>
    </location>
</feature>
<dbReference type="InterPro" id="IPR046886">
    <property type="entry name" value="RsmE_MTase_dom"/>
</dbReference>
<comment type="function">
    <text evidence="10 12">Specifically methylates the N3 position of the uracil ring of uridine 1498 (m3U1498) in 16S rRNA. Acts on the fully assembled 30S ribosomal subunit.</text>
</comment>
<dbReference type="EMBL" id="MDTU01000001">
    <property type="protein sequence ID" value="ODN43084.1"/>
    <property type="molecule type" value="Genomic_DNA"/>
</dbReference>
<organism evidence="15 16">
    <name type="scientific">Piscirickettsia litoralis</name>
    <dbReference type="NCBI Taxonomy" id="1891921"/>
    <lineage>
        <taxon>Bacteria</taxon>
        <taxon>Pseudomonadati</taxon>
        <taxon>Pseudomonadota</taxon>
        <taxon>Gammaproteobacteria</taxon>
        <taxon>Thiotrichales</taxon>
        <taxon>Piscirickettsiaceae</taxon>
        <taxon>Piscirickettsia</taxon>
    </lineage>
</organism>
<evidence type="ECO:0000256" key="11">
    <source>
        <dbReference type="ARBA" id="ARBA00047944"/>
    </source>
</evidence>
<dbReference type="Gene3D" id="2.40.240.20">
    <property type="entry name" value="Hypothetical PUA domain-like, domain 1"/>
    <property type="match status" value="1"/>
</dbReference>
<dbReference type="SUPFAM" id="SSF75217">
    <property type="entry name" value="alpha/beta knot"/>
    <property type="match status" value="1"/>
</dbReference>
<dbReference type="Proteomes" id="UP000094329">
    <property type="component" value="Unassembled WGS sequence"/>
</dbReference>
<gene>
    <name evidence="15" type="ORF">BGC07_09360</name>
</gene>
<evidence type="ECO:0000259" key="14">
    <source>
        <dbReference type="Pfam" id="PF20260"/>
    </source>
</evidence>
<keyword evidence="16" id="KW-1185">Reference proteome</keyword>
<dbReference type="InterPro" id="IPR029026">
    <property type="entry name" value="tRNA_m1G_MTases_N"/>
</dbReference>
<dbReference type="RefSeq" id="WP_069312882.1">
    <property type="nucleotide sequence ID" value="NZ_MDTU01000001.1"/>
</dbReference>
<evidence type="ECO:0000256" key="7">
    <source>
        <dbReference type="ARBA" id="ARBA00022603"/>
    </source>
</evidence>
<keyword evidence="9 12" id="KW-0949">S-adenosyl-L-methionine</keyword>
<dbReference type="PANTHER" id="PTHR30027:SF3">
    <property type="entry name" value="16S RRNA (URACIL(1498)-N(3))-METHYLTRANSFERASE"/>
    <property type="match status" value="1"/>
</dbReference>
<dbReference type="InterPro" id="IPR006700">
    <property type="entry name" value="RsmE"/>
</dbReference>
<evidence type="ECO:0000256" key="1">
    <source>
        <dbReference type="ARBA" id="ARBA00004496"/>
    </source>
</evidence>
<dbReference type="NCBIfam" id="NF008692">
    <property type="entry name" value="PRK11713.1-5"/>
    <property type="match status" value="1"/>
</dbReference>